<sequence>MSGDQALADALRAVLGPVARLALAKGVPFAALEEMLKEAVVDEALNAQSAQANARLVSRISVATGLNRREVTRLTRRQRTARAVRQSPVAEVFARWQTDPRYLDAGGLPRSLPRVAGDAATPSFEGLAQSVTRDVHPRSLLDELCRLGVARMAEGSDEVMLVRNAFVPSDAQAAMLGFLGDNVGDHLAAAVANVLATEPPHFEQAVFADDLSAESIEVVRDFVLTQWNALMKSAVPLLEGLIEQDQQAGRKQDQRLRIGLYSYADVAAPLPPPDSVESERD</sequence>
<evidence type="ECO:0000313" key="2">
    <source>
        <dbReference type="Proteomes" id="UP000580043"/>
    </source>
</evidence>
<keyword evidence="2" id="KW-1185">Reference proteome</keyword>
<dbReference type="Pfam" id="PF20112">
    <property type="entry name" value="DUF6502"/>
    <property type="match status" value="1"/>
</dbReference>
<protein>
    <submittedName>
        <fullName evidence="1">Uncharacterized protein</fullName>
    </submittedName>
</protein>
<dbReference type="Proteomes" id="UP000580043">
    <property type="component" value="Unassembled WGS sequence"/>
</dbReference>
<dbReference type="InterPro" id="IPR045445">
    <property type="entry name" value="DUF6502"/>
</dbReference>
<accession>A0A848G8K6</accession>
<proteinExistence type="predicted"/>
<name>A0A848G8K6_9RHOO</name>
<evidence type="ECO:0000313" key="1">
    <source>
        <dbReference type="EMBL" id="NML27235.1"/>
    </source>
</evidence>
<reference evidence="1 2" key="1">
    <citation type="submission" date="2020-04" db="EMBL/GenBank/DDBJ databases">
        <title>Zoogloea sp. G-4-1-14 isolated from soil.</title>
        <authorList>
            <person name="Dahal R.H."/>
        </authorList>
    </citation>
    <scope>NUCLEOTIDE SEQUENCE [LARGE SCALE GENOMIC DNA]</scope>
    <source>
        <strain evidence="1 2">G-4-1-14</strain>
    </source>
</reference>
<organism evidence="1 2">
    <name type="scientific">Zoogloea dura</name>
    <dbReference type="NCBI Taxonomy" id="2728840"/>
    <lineage>
        <taxon>Bacteria</taxon>
        <taxon>Pseudomonadati</taxon>
        <taxon>Pseudomonadota</taxon>
        <taxon>Betaproteobacteria</taxon>
        <taxon>Rhodocyclales</taxon>
        <taxon>Zoogloeaceae</taxon>
        <taxon>Zoogloea</taxon>
    </lineage>
</organism>
<dbReference type="RefSeq" id="WP_169146766.1">
    <property type="nucleotide sequence ID" value="NZ_JABBGA010000013.1"/>
</dbReference>
<gene>
    <name evidence="1" type="ORF">HHL15_15895</name>
</gene>
<dbReference type="EMBL" id="JABBGA010000013">
    <property type="protein sequence ID" value="NML27235.1"/>
    <property type="molecule type" value="Genomic_DNA"/>
</dbReference>
<dbReference type="AlphaFoldDB" id="A0A848G8K6"/>
<comment type="caution">
    <text evidence="1">The sequence shown here is derived from an EMBL/GenBank/DDBJ whole genome shotgun (WGS) entry which is preliminary data.</text>
</comment>